<keyword evidence="1" id="KW-0812">Transmembrane</keyword>
<dbReference type="Proteomes" id="UP000704935">
    <property type="component" value="Unassembled WGS sequence"/>
</dbReference>
<keyword evidence="1" id="KW-1133">Transmembrane helix</keyword>
<keyword evidence="1" id="KW-0472">Membrane</keyword>
<protein>
    <recommendedName>
        <fullName evidence="4">Anti sigma-E protein RseA N-terminal domain-containing protein</fullName>
    </recommendedName>
</protein>
<evidence type="ECO:0008006" key="4">
    <source>
        <dbReference type="Google" id="ProtNLM"/>
    </source>
</evidence>
<reference evidence="2" key="1">
    <citation type="submission" date="2020-10" db="EMBL/GenBank/DDBJ databases">
        <title>Microbiome of the Black Sea water column analyzed by genome centric metagenomics.</title>
        <authorList>
            <person name="Cabello-Yeves P.J."/>
            <person name="Callieri C."/>
            <person name="Picazo A."/>
            <person name="Mehrshad M."/>
            <person name="Haro-Moreno J.M."/>
            <person name="Roda-Garcia J."/>
            <person name="Dzembekova N."/>
            <person name="Slabakova V."/>
            <person name="Slabakova N."/>
            <person name="Moncheva S."/>
            <person name="Rodriguez-Valera F."/>
        </authorList>
    </citation>
    <scope>NUCLEOTIDE SEQUENCE</scope>
    <source>
        <strain evidence="2">BS307-5m-G47</strain>
    </source>
</reference>
<dbReference type="AlphaFoldDB" id="A0A937IHC3"/>
<feature type="transmembrane region" description="Helical" evidence="1">
    <location>
        <begin position="80"/>
        <end position="98"/>
    </location>
</feature>
<name>A0A937IHC3_9GAMM</name>
<sequence>MKDITDFDLQRLSSFIDGEMSREDIKELVFDMGKNHKLKECYFKMVELSHVSSNIKTLSFTQKFRSLSFNSLLKAFFEKLVAPVGVFAAGIVMSYTIVNSIVSESNQDNETATLIAQAISSSEAKQTLQNIQNEEIIRFASRHFSNTPDANILPVSYAPNWVPSGFKSDPARSSKFINNTKRKQFSIFVTSPEAFSLPDGAYRKENFILIKETHNHNGATHTLAVFGDIDIESGKKILNSIEIK</sequence>
<evidence type="ECO:0000256" key="1">
    <source>
        <dbReference type="SAM" id="Phobius"/>
    </source>
</evidence>
<evidence type="ECO:0000313" key="3">
    <source>
        <dbReference type="Proteomes" id="UP000704935"/>
    </source>
</evidence>
<dbReference type="EMBL" id="JADHQA010000010">
    <property type="protein sequence ID" value="MBL6820154.1"/>
    <property type="molecule type" value="Genomic_DNA"/>
</dbReference>
<comment type="caution">
    <text evidence="2">The sequence shown here is derived from an EMBL/GenBank/DDBJ whole genome shotgun (WGS) entry which is preliminary data.</text>
</comment>
<gene>
    <name evidence="2" type="ORF">ISQ61_02770</name>
</gene>
<organism evidence="2 3">
    <name type="scientific">SAR86 cluster bacterium</name>
    <dbReference type="NCBI Taxonomy" id="2030880"/>
    <lineage>
        <taxon>Bacteria</taxon>
        <taxon>Pseudomonadati</taxon>
        <taxon>Pseudomonadota</taxon>
        <taxon>Gammaproteobacteria</taxon>
        <taxon>SAR86 cluster</taxon>
    </lineage>
</organism>
<accession>A0A937IHC3</accession>
<proteinExistence type="predicted"/>
<evidence type="ECO:0000313" key="2">
    <source>
        <dbReference type="EMBL" id="MBL6820154.1"/>
    </source>
</evidence>